<dbReference type="GO" id="GO:0006154">
    <property type="term" value="P:adenosine catabolic process"/>
    <property type="evidence" value="ECO:0007669"/>
    <property type="project" value="TreeGrafter"/>
</dbReference>
<evidence type="ECO:0000256" key="2">
    <source>
        <dbReference type="ARBA" id="ARBA00005058"/>
    </source>
</evidence>
<dbReference type="PANTHER" id="PTHR11409">
    <property type="entry name" value="ADENOSINE DEAMINASE"/>
    <property type="match status" value="1"/>
</dbReference>
<dbReference type="GO" id="GO:0006166">
    <property type="term" value="P:purine ribonucleoside salvage"/>
    <property type="evidence" value="ECO:0007669"/>
    <property type="project" value="UniProtKB-KW"/>
</dbReference>
<dbReference type="InterPro" id="IPR006330">
    <property type="entry name" value="Ado/ade_deaminase"/>
</dbReference>
<evidence type="ECO:0000256" key="3">
    <source>
        <dbReference type="ARBA" id="ARBA00022723"/>
    </source>
</evidence>
<organism evidence="7 8">
    <name type="scientific">Blepharisma stoltei</name>
    <dbReference type="NCBI Taxonomy" id="1481888"/>
    <lineage>
        <taxon>Eukaryota</taxon>
        <taxon>Sar</taxon>
        <taxon>Alveolata</taxon>
        <taxon>Ciliophora</taxon>
        <taxon>Postciliodesmatophora</taxon>
        <taxon>Heterotrichea</taxon>
        <taxon>Heterotrichida</taxon>
        <taxon>Blepharismidae</taxon>
        <taxon>Blepharisma</taxon>
    </lineage>
</organism>
<keyword evidence="4" id="KW-0660">Purine salvage</keyword>
<accession>A0AAU9KBL0</accession>
<evidence type="ECO:0000313" key="7">
    <source>
        <dbReference type="EMBL" id="CAG9330577.1"/>
    </source>
</evidence>
<comment type="cofactor">
    <cofactor evidence="1">
        <name>Zn(2+)</name>
        <dbReference type="ChEBI" id="CHEBI:29105"/>
    </cofactor>
</comment>
<proteinExistence type="predicted"/>
<comment type="caution">
    <text evidence="7">The sequence shown here is derived from an EMBL/GenBank/DDBJ whole genome shotgun (WGS) entry which is preliminary data.</text>
</comment>
<dbReference type="PANTHER" id="PTHR11409:SF39">
    <property type="entry name" value="ADENOSINE DEAMINASE 2"/>
    <property type="match status" value="1"/>
</dbReference>
<dbReference type="GO" id="GO:0046103">
    <property type="term" value="P:inosine biosynthetic process"/>
    <property type="evidence" value="ECO:0007669"/>
    <property type="project" value="TreeGrafter"/>
</dbReference>
<gene>
    <name evidence="7" type="ORF">BSTOLATCC_MIC51159</name>
</gene>
<dbReference type="InterPro" id="IPR032466">
    <property type="entry name" value="Metal_Hydrolase"/>
</dbReference>
<dbReference type="GO" id="GO:0004000">
    <property type="term" value="F:adenosine deaminase activity"/>
    <property type="evidence" value="ECO:0007669"/>
    <property type="project" value="TreeGrafter"/>
</dbReference>
<reference evidence="7" key="1">
    <citation type="submission" date="2021-09" db="EMBL/GenBank/DDBJ databases">
        <authorList>
            <consortium name="AG Swart"/>
            <person name="Singh M."/>
            <person name="Singh A."/>
            <person name="Seah K."/>
            <person name="Emmerich C."/>
        </authorList>
    </citation>
    <scope>NUCLEOTIDE SEQUENCE</scope>
    <source>
        <strain evidence="7">ATCC30299</strain>
    </source>
</reference>
<evidence type="ECO:0000259" key="6">
    <source>
        <dbReference type="Pfam" id="PF00962"/>
    </source>
</evidence>
<evidence type="ECO:0000313" key="8">
    <source>
        <dbReference type="Proteomes" id="UP001162131"/>
    </source>
</evidence>
<evidence type="ECO:0000256" key="1">
    <source>
        <dbReference type="ARBA" id="ARBA00001947"/>
    </source>
</evidence>
<comment type="pathway">
    <text evidence="2">Purine metabolism; purine nucleoside salvage.</text>
</comment>
<keyword evidence="5" id="KW-0378">Hydrolase</keyword>
<dbReference type="GO" id="GO:0046872">
    <property type="term" value="F:metal ion binding"/>
    <property type="evidence" value="ECO:0007669"/>
    <property type="project" value="UniProtKB-KW"/>
</dbReference>
<sequence length="461" mass="53558">MESNTYENYQKLKQMLIEADQQVLNTPQPSTLELKASQNFNLLKLDFSLQFTTDDMLDYWNIIDSVKNTKLFQVLKLMPKGALHHLHIGGILTPEDFLSLLKNDSDVHVNLVENRIYFSPIFKENFIPVKEFLACESNESIILDAMRMTREKSVGTPDQRWLNFEQIFISTSAVFGEKRIWENYLSLGLSQLYEENLQRVEFRSMIGIGEMTDGDKFITIEEEIANLQKITDDFSREHPDFSCGLILTAHKLFPKEKTINEAKKVFEFHTEKPEFVLGFDIVGEEDKYNPDEEIYASIYQLKHETNRDCPMFFHSGEVISKNAPSLYDVILLDTQRIGHGIDLIKYPSLIEIVKNKKITIEVCPISNMVLGYVRDLRSHPALAYFYNGIQISISSDVPGLFGYKGVTHDWLWICMLWNIDLMQIKKIAENSIDGCTEPVRTRRVWQEKWEEFITYLADLDI</sequence>
<dbReference type="Pfam" id="PF00962">
    <property type="entry name" value="A_deaminase"/>
    <property type="match status" value="1"/>
</dbReference>
<keyword evidence="8" id="KW-1185">Reference proteome</keyword>
<dbReference type="Proteomes" id="UP001162131">
    <property type="component" value="Unassembled WGS sequence"/>
</dbReference>
<keyword evidence="3" id="KW-0479">Metal-binding</keyword>
<evidence type="ECO:0000256" key="5">
    <source>
        <dbReference type="ARBA" id="ARBA00022801"/>
    </source>
</evidence>
<feature type="domain" description="Adenosine deaminase" evidence="6">
    <location>
        <begin position="260"/>
        <end position="438"/>
    </location>
</feature>
<dbReference type="Gene3D" id="3.20.20.140">
    <property type="entry name" value="Metal-dependent hydrolases"/>
    <property type="match status" value="1"/>
</dbReference>
<dbReference type="AlphaFoldDB" id="A0AAU9KBL0"/>
<dbReference type="SUPFAM" id="SSF51556">
    <property type="entry name" value="Metallo-dependent hydrolases"/>
    <property type="match status" value="1"/>
</dbReference>
<name>A0AAU9KBL0_9CILI</name>
<protein>
    <recommendedName>
        <fullName evidence="6">Adenosine deaminase domain-containing protein</fullName>
    </recommendedName>
</protein>
<dbReference type="InterPro" id="IPR001365">
    <property type="entry name" value="A_deaminase_dom"/>
</dbReference>
<dbReference type="EMBL" id="CAJZBQ010000051">
    <property type="protein sequence ID" value="CAG9330577.1"/>
    <property type="molecule type" value="Genomic_DNA"/>
</dbReference>
<evidence type="ECO:0000256" key="4">
    <source>
        <dbReference type="ARBA" id="ARBA00022726"/>
    </source>
</evidence>